<accession>A0A378NUK6</accession>
<reference evidence="2 3" key="1">
    <citation type="submission" date="2018-06" db="EMBL/GenBank/DDBJ databases">
        <authorList>
            <consortium name="Pathogen Informatics"/>
            <person name="Doyle S."/>
        </authorList>
    </citation>
    <scope>NUCLEOTIDE SEQUENCE [LARGE SCALE GENOMIC DNA]</scope>
    <source>
        <strain evidence="2 3">NCTC10571</strain>
    </source>
</reference>
<dbReference type="AlphaFoldDB" id="A0A378NUK6"/>
<gene>
    <name evidence="2" type="ORF">NCTC10571_02262</name>
</gene>
<organism evidence="2 3">
    <name type="scientific">Megamonas hypermegale</name>
    <dbReference type="NCBI Taxonomy" id="158847"/>
    <lineage>
        <taxon>Bacteria</taxon>
        <taxon>Bacillati</taxon>
        <taxon>Bacillota</taxon>
        <taxon>Negativicutes</taxon>
        <taxon>Selenomonadales</taxon>
        <taxon>Selenomonadaceae</taxon>
        <taxon>Megamonas</taxon>
    </lineage>
</organism>
<dbReference type="Proteomes" id="UP000255234">
    <property type="component" value="Unassembled WGS sequence"/>
</dbReference>
<dbReference type="InterPro" id="IPR050218">
    <property type="entry name" value="LptD"/>
</dbReference>
<feature type="chain" id="PRO_5016829417" evidence="1">
    <location>
        <begin position="28"/>
        <end position="509"/>
    </location>
</feature>
<dbReference type="PANTHER" id="PTHR30189">
    <property type="entry name" value="LPS-ASSEMBLY PROTEIN"/>
    <property type="match status" value="1"/>
</dbReference>
<protein>
    <submittedName>
        <fullName evidence="2">Organic solvent tolerance protein OstA</fullName>
    </submittedName>
</protein>
<dbReference type="STRING" id="1122216.GCA_000423385_00716"/>
<proteinExistence type="predicted"/>
<dbReference type="EMBL" id="UGPP01000001">
    <property type="protein sequence ID" value="STY72072.1"/>
    <property type="molecule type" value="Genomic_DNA"/>
</dbReference>
<name>A0A378NUK6_9FIRM</name>
<dbReference type="RefSeq" id="WP_115152155.1">
    <property type="nucleotide sequence ID" value="NZ_UGPP01000001.1"/>
</dbReference>
<sequence>MKIEKKILWAISLSALSLCTYNQPVLASDTDVEILNYVEDQRREARDKEKNRAINEFKAELDVQYEKEGIVIQNPQEAPIIFEGNDIMYDSVTGEVYGKGNVKITQNYSRMTTEDANGNLNTGDVDIPVHAHVMQVANPTLDINSEKTKYNYNEKTGVMNNVKGRVDNRYISGEQVEFYPDYYIIYNGTMTRCPAKKPDYCLTAEKIEIYPDDHMVAYNAKFLIKGQVIYQTDEYSTKIGTNSDGKNQWIPLRIRINDDDGLSIGYKLDAPLMDNVKAYADLKYTTKHDMRNIYGVAWNNAGSTFKIENGKYEDDDDRWLEKNIAYVYNYGSRIGDTPLSFNFYNEYGLWEENNIKSWHREHNLSLHHDPINLDTEGKFRLFPSIGYRLVYEDYDDSNYNSLYYDVTLLGELTDRLVAYTGYHYSRVSAENTLFQYGLEDYSKKVSAGLSYTIDDKNRFVVATGYDASDDLYLRDLDYYWYHDWHCVETELKYEQKKDKWSLHFNFLNF</sequence>
<feature type="signal peptide" evidence="1">
    <location>
        <begin position="1"/>
        <end position="27"/>
    </location>
</feature>
<evidence type="ECO:0000313" key="2">
    <source>
        <dbReference type="EMBL" id="STY72072.1"/>
    </source>
</evidence>
<evidence type="ECO:0000256" key="1">
    <source>
        <dbReference type="SAM" id="SignalP"/>
    </source>
</evidence>
<dbReference type="PANTHER" id="PTHR30189:SF1">
    <property type="entry name" value="LPS-ASSEMBLY PROTEIN LPTD"/>
    <property type="match status" value="1"/>
</dbReference>
<dbReference type="GO" id="GO:1990351">
    <property type="term" value="C:transporter complex"/>
    <property type="evidence" value="ECO:0007669"/>
    <property type="project" value="TreeGrafter"/>
</dbReference>
<evidence type="ECO:0000313" key="3">
    <source>
        <dbReference type="Proteomes" id="UP000255234"/>
    </source>
</evidence>
<keyword evidence="1" id="KW-0732">Signal</keyword>
<dbReference type="GO" id="GO:0009279">
    <property type="term" value="C:cell outer membrane"/>
    <property type="evidence" value="ECO:0007669"/>
    <property type="project" value="TreeGrafter"/>
</dbReference>